<protein>
    <submittedName>
        <fullName evidence="2">Uncharacterized protein</fullName>
    </submittedName>
</protein>
<dbReference type="InParanoid" id="B3RJ45"/>
<dbReference type="RefSeq" id="XP_002108260.1">
    <property type="nucleotide sequence ID" value="XM_002108224.1"/>
</dbReference>
<keyword evidence="1" id="KW-0175">Coiled coil</keyword>
<dbReference type="EMBL" id="DS985241">
    <property type="protein sequence ID" value="EDV29058.1"/>
    <property type="molecule type" value="Genomic_DNA"/>
</dbReference>
<dbReference type="AlphaFoldDB" id="B3RJ45"/>
<evidence type="ECO:0000256" key="1">
    <source>
        <dbReference type="SAM" id="Coils"/>
    </source>
</evidence>
<proteinExistence type="predicted"/>
<gene>
    <name evidence="2" type="ORF">TRIADDRAFT_52566</name>
</gene>
<evidence type="ECO:0000313" key="3">
    <source>
        <dbReference type="Proteomes" id="UP000009022"/>
    </source>
</evidence>
<accession>B3RJ45</accession>
<dbReference type="HOGENOM" id="CLU_1808692_0_0_1"/>
<dbReference type="KEGG" id="tad:TRIADDRAFT_52566"/>
<name>B3RJ45_TRIAD</name>
<dbReference type="GeneID" id="6749475"/>
<feature type="coiled-coil region" evidence="1">
    <location>
        <begin position="60"/>
        <end position="87"/>
    </location>
</feature>
<organism evidence="2 3">
    <name type="scientific">Trichoplax adhaerens</name>
    <name type="common">Trichoplax reptans</name>
    <dbReference type="NCBI Taxonomy" id="10228"/>
    <lineage>
        <taxon>Eukaryota</taxon>
        <taxon>Metazoa</taxon>
        <taxon>Placozoa</taxon>
        <taxon>Uniplacotomia</taxon>
        <taxon>Trichoplacea</taxon>
        <taxon>Trichoplacidae</taxon>
        <taxon>Trichoplax</taxon>
    </lineage>
</organism>
<reference evidence="2 3" key="1">
    <citation type="journal article" date="2008" name="Nature">
        <title>The Trichoplax genome and the nature of placozoans.</title>
        <authorList>
            <person name="Srivastava M."/>
            <person name="Begovic E."/>
            <person name="Chapman J."/>
            <person name="Putnam N.H."/>
            <person name="Hellsten U."/>
            <person name="Kawashima T."/>
            <person name="Kuo A."/>
            <person name="Mitros T."/>
            <person name="Salamov A."/>
            <person name="Carpenter M.L."/>
            <person name="Signorovitch A.Y."/>
            <person name="Moreno M.A."/>
            <person name="Kamm K."/>
            <person name="Grimwood J."/>
            <person name="Schmutz J."/>
            <person name="Shapiro H."/>
            <person name="Grigoriev I.V."/>
            <person name="Buss L.W."/>
            <person name="Schierwater B."/>
            <person name="Dellaporta S.L."/>
            <person name="Rokhsar D.S."/>
        </authorList>
    </citation>
    <scope>NUCLEOTIDE SEQUENCE [LARGE SCALE GENOMIC DNA]</scope>
    <source>
        <strain evidence="2 3">Grell-BS-1999</strain>
    </source>
</reference>
<dbReference type="CTD" id="6749475"/>
<dbReference type="Proteomes" id="UP000009022">
    <property type="component" value="Unassembled WGS sequence"/>
</dbReference>
<sequence length="143" mass="16264">MEFFVAEIMYSYQFGMARIMTLLFGAICILCITQITQAVTTKSAKVSKTIGKDELFVRYLDYFAKKINEAERNLKEMKALLRTGRDMMTKCHSVSTIMRSSKSPEEAVEKLKDLSFIGFDNVARGNECNNPDDCFPFAGFFFG</sequence>
<evidence type="ECO:0000313" key="2">
    <source>
        <dbReference type="EMBL" id="EDV29058.1"/>
    </source>
</evidence>
<keyword evidence="3" id="KW-1185">Reference proteome</keyword>